<name>A0A1S3EX52_DIPOR</name>
<dbReference type="KEGG" id="dord:105983597"/>
<evidence type="ECO:0000256" key="2">
    <source>
        <dbReference type="SAM" id="MobiDB-lite"/>
    </source>
</evidence>
<feature type="compositionally biased region" description="Basic and acidic residues" evidence="2">
    <location>
        <begin position="128"/>
        <end position="160"/>
    </location>
</feature>
<gene>
    <name evidence="4" type="primary">LOC105983597</name>
</gene>
<dbReference type="PANTHER" id="PTHR28584">
    <property type="entry name" value="FAMILY WITH SEQUENCE SIMILARITY 228 MEMBER A"/>
    <property type="match status" value="1"/>
</dbReference>
<evidence type="ECO:0000313" key="4">
    <source>
        <dbReference type="RefSeq" id="XP_012868996.1"/>
    </source>
</evidence>
<evidence type="ECO:0000256" key="1">
    <source>
        <dbReference type="ARBA" id="ARBA00007753"/>
    </source>
</evidence>
<dbReference type="RefSeq" id="XP_012868996.1">
    <property type="nucleotide sequence ID" value="XM_013013542.1"/>
</dbReference>
<dbReference type="Proteomes" id="UP000081671">
    <property type="component" value="Unplaced"/>
</dbReference>
<protein>
    <submittedName>
        <fullName evidence="4">Protein FAM228A-like</fullName>
    </submittedName>
</protein>
<comment type="similarity">
    <text evidence="1">Belongs to the FAM228 family.</text>
</comment>
<keyword evidence="3" id="KW-1185">Reference proteome</keyword>
<dbReference type="AlphaFoldDB" id="A0A1S3EX52"/>
<sequence>MAATRASNCIEHFSPEKLKDWPEPQWVSSVEVLAREDIDGAVHAILFRENYVVKKLDMYFQHVDIFKERKKELLHKKWVKQVAEPLQQKVMKKVLSCKKSKKIKQEKYGYFLEHGNKTSTTPALDDAQAQRRQELDDKKRLHAQDRTEKRHCTKKQLKDPEKAKLSQYIFTPRSVVPWNVQVSMDRQERPRSWAVGDDQHKREALPVQRRVMTADVLGKYLDSVHKMVRSGRL</sequence>
<feature type="region of interest" description="Disordered" evidence="2">
    <location>
        <begin position="119"/>
        <end position="160"/>
    </location>
</feature>
<accession>A0A1S3EX52</accession>
<dbReference type="FunCoup" id="A0A1S3EX52">
    <property type="interactions" value="9"/>
</dbReference>
<dbReference type="PANTHER" id="PTHR28584:SF2">
    <property type="entry name" value="PROTEIN FAM228A"/>
    <property type="match status" value="1"/>
</dbReference>
<organism evidence="3 4">
    <name type="scientific">Dipodomys ordii</name>
    <name type="common">Ord's kangaroo rat</name>
    <dbReference type="NCBI Taxonomy" id="10020"/>
    <lineage>
        <taxon>Eukaryota</taxon>
        <taxon>Metazoa</taxon>
        <taxon>Chordata</taxon>
        <taxon>Craniata</taxon>
        <taxon>Vertebrata</taxon>
        <taxon>Euteleostomi</taxon>
        <taxon>Mammalia</taxon>
        <taxon>Eutheria</taxon>
        <taxon>Euarchontoglires</taxon>
        <taxon>Glires</taxon>
        <taxon>Rodentia</taxon>
        <taxon>Castorimorpha</taxon>
        <taxon>Heteromyidae</taxon>
        <taxon>Dipodomyinae</taxon>
        <taxon>Dipodomys</taxon>
    </lineage>
</organism>
<dbReference type="OrthoDB" id="9905773at2759"/>
<proteinExistence type="inferred from homology"/>
<dbReference type="InterPro" id="IPR040046">
    <property type="entry name" value="FAM228"/>
</dbReference>
<evidence type="ECO:0000313" key="3">
    <source>
        <dbReference type="Proteomes" id="UP000081671"/>
    </source>
</evidence>
<dbReference type="GeneID" id="105983597"/>
<reference evidence="4" key="1">
    <citation type="submission" date="2025-08" db="UniProtKB">
        <authorList>
            <consortium name="RefSeq"/>
        </authorList>
    </citation>
    <scope>IDENTIFICATION</scope>
    <source>
        <tissue evidence="4">Kidney</tissue>
    </source>
</reference>
<dbReference type="InParanoid" id="A0A1S3EX52"/>